<organism evidence="2 3">
    <name type="scientific">Corallococcus macrosporus DSM 14697</name>
    <dbReference type="NCBI Taxonomy" id="1189310"/>
    <lineage>
        <taxon>Bacteria</taxon>
        <taxon>Pseudomonadati</taxon>
        <taxon>Myxococcota</taxon>
        <taxon>Myxococcia</taxon>
        <taxon>Myxococcales</taxon>
        <taxon>Cystobacterineae</taxon>
        <taxon>Myxococcaceae</taxon>
        <taxon>Corallococcus</taxon>
    </lineage>
</organism>
<keyword evidence="3" id="KW-1185">Reference proteome</keyword>
<dbReference type="AlphaFoldDB" id="A0A250JMX7"/>
<sequence>MRGWLRPGTCAELAHTVLALRPAVLTEPLWRMAAEHTRGKRKSTWDKHTKTRAGGKEKKDGRMRFSHGEDDNSKAKKEEAQRKKEEQKRKKEEARLKKEEARIQREADKRNKEAKRK</sequence>
<dbReference type="KEGG" id="mmas:MYMAC_000037"/>
<gene>
    <name evidence="2" type="ORF">MYMAC_000037</name>
</gene>
<proteinExistence type="predicted"/>
<accession>A0A250JMX7</accession>
<reference evidence="2 3" key="1">
    <citation type="submission" date="2017-06" db="EMBL/GenBank/DDBJ databases">
        <title>Sequencing and comparative analysis of myxobacterial genomes.</title>
        <authorList>
            <person name="Rupp O."/>
            <person name="Goesmann A."/>
            <person name="Sogaard-Andersen L."/>
        </authorList>
    </citation>
    <scope>NUCLEOTIDE SEQUENCE [LARGE SCALE GENOMIC DNA]</scope>
    <source>
        <strain evidence="2 3">DSM 14697</strain>
    </source>
</reference>
<dbReference type="RefSeq" id="WP_204817285.1">
    <property type="nucleotide sequence ID" value="NZ_CP022203.1"/>
</dbReference>
<evidence type="ECO:0000313" key="3">
    <source>
        <dbReference type="Proteomes" id="UP000217343"/>
    </source>
</evidence>
<evidence type="ECO:0000313" key="2">
    <source>
        <dbReference type="EMBL" id="ATB44466.1"/>
    </source>
</evidence>
<name>A0A250JMX7_9BACT</name>
<feature type="compositionally biased region" description="Basic and acidic residues" evidence="1">
    <location>
        <begin position="34"/>
        <end position="111"/>
    </location>
</feature>
<dbReference type="Proteomes" id="UP000217343">
    <property type="component" value="Chromosome"/>
</dbReference>
<feature type="region of interest" description="Disordered" evidence="1">
    <location>
        <begin position="34"/>
        <end position="117"/>
    </location>
</feature>
<protein>
    <submittedName>
        <fullName evidence="2">Uncharacterized protein</fullName>
    </submittedName>
</protein>
<evidence type="ECO:0000256" key="1">
    <source>
        <dbReference type="SAM" id="MobiDB-lite"/>
    </source>
</evidence>
<dbReference type="EMBL" id="CP022203">
    <property type="protein sequence ID" value="ATB44466.1"/>
    <property type="molecule type" value="Genomic_DNA"/>
</dbReference>